<evidence type="ECO:0000259" key="7">
    <source>
        <dbReference type="Pfam" id="PF02687"/>
    </source>
</evidence>
<reference evidence="8 10" key="1">
    <citation type="journal article" date="2017" name="Biosci Microbiota Food Health">
        <title>Genomic characterization reconfirms the taxonomic status of Lactobacillus parakefiri.</title>
        <authorList>
            <person name="Tanizawa Y."/>
            <person name="Kobayashi H."/>
            <person name="Kaminuma E."/>
            <person name="Sakamoto M."/>
            <person name="Ohkuma M."/>
            <person name="Nakamura Y."/>
            <person name="Arita M."/>
            <person name="Tohno M."/>
        </authorList>
    </citation>
    <scope>NUCLEOTIDE SEQUENCE [LARGE SCALE GENOMIC DNA]</scope>
    <source>
        <strain evidence="8 10">JCM 8573</strain>
    </source>
</reference>
<dbReference type="Proteomes" id="UP000294668">
    <property type="component" value="Unassembled WGS sequence"/>
</dbReference>
<dbReference type="PANTHER" id="PTHR30287">
    <property type="entry name" value="MEMBRANE COMPONENT OF PREDICTED ABC SUPERFAMILY METABOLITE UPTAKE TRANSPORTER"/>
    <property type="match status" value="1"/>
</dbReference>
<evidence type="ECO:0000256" key="5">
    <source>
        <dbReference type="ARBA" id="ARBA00023136"/>
    </source>
</evidence>
<evidence type="ECO:0000313" key="11">
    <source>
        <dbReference type="Proteomes" id="UP000294668"/>
    </source>
</evidence>
<evidence type="ECO:0000256" key="2">
    <source>
        <dbReference type="ARBA" id="ARBA00022475"/>
    </source>
</evidence>
<evidence type="ECO:0000256" key="6">
    <source>
        <dbReference type="SAM" id="Phobius"/>
    </source>
</evidence>
<reference evidence="9 11" key="2">
    <citation type="journal article" date="2019" name="Appl. Microbiol. Biotechnol.">
        <title>Uncovering carbohydrate metabolism through a genotype-phenotype association study of 56 lactic acid bacteria genomes.</title>
        <authorList>
            <person name="Buron-Moles G."/>
            <person name="Chailyan A."/>
            <person name="Dolejs I."/>
            <person name="Forster J."/>
            <person name="Miks M.H."/>
        </authorList>
    </citation>
    <scope>NUCLEOTIDE SEQUENCE [LARGE SCALE GENOMIC DNA]</scope>
    <source>
        <strain evidence="9 11">DSM 10551</strain>
    </source>
</reference>
<keyword evidence="4 6" id="KW-1133">Transmembrane helix</keyword>
<feature type="transmembrane region" description="Helical" evidence="6">
    <location>
        <begin position="201"/>
        <end position="220"/>
    </location>
</feature>
<feature type="transmembrane region" description="Helical" evidence="6">
    <location>
        <begin position="159"/>
        <end position="181"/>
    </location>
</feature>
<feature type="transmembrane region" description="Helical" evidence="6">
    <location>
        <begin position="107"/>
        <end position="126"/>
    </location>
</feature>
<keyword evidence="2" id="KW-1003">Cell membrane</keyword>
<reference evidence="9" key="3">
    <citation type="submission" date="2019-02" db="EMBL/GenBank/DDBJ databases">
        <authorList>
            <person name="Buron G."/>
            <person name="Chaylann A."/>
            <person name="Dolejs I."/>
            <person name="Forster J."/>
            <person name="Miks M.H."/>
        </authorList>
    </citation>
    <scope>NUCLEOTIDE SEQUENCE</scope>
    <source>
        <strain evidence="9">DSM 10551</strain>
    </source>
</reference>
<evidence type="ECO:0000313" key="9">
    <source>
        <dbReference type="EMBL" id="TDG94889.1"/>
    </source>
</evidence>
<evidence type="ECO:0000256" key="1">
    <source>
        <dbReference type="ARBA" id="ARBA00004651"/>
    </source>
</evidence>
<name>A0A224VBV5_9LACO</name>
<gene>
    <name evidence="9" type="ORF">C5L28_000928</name>
    <name evidence="8" type="ORF">LPKJCM_00409</name>
</gene>
<dbReference type="RefSeq" id="WP_225364087.1">
    <property type="nucleotide sequence ID" value="NZ_BAAAXO010000039.1"/>
</dbReference>
<proteinExistence type="predicted"/>
<dbReference type="InterPro" id="IPR003838">
    <property type="entry name" value="ABC3_permease_C"/>
</dbReference>
<evidence type="ECO:0000256" key="3">
    <source>
        <dbReference type="ARBA" id="ARBA00022692"/>
    </source>
</evidence>
<evidence type="ECO:0000313" key="8">
    <source>
        <dbReference type="EMBL" id="GAW71329.1"/>
    </source>
</evidence>
<evidence type="ECO:0000256" key="4">
    <source>
        <dbReference type="ARBA" id="ARBA00022989"/>
    </source>
</evidence>
<dbReference type="InterPro" id="IPR038766">
    <property type="entry name" value="Membrane_comp_ABC_pdt"/>
</dbReference>
<dbReference type="Pfam" id="PF02687">
    <property type="entry name" value="FtsX"/>
    <property type="match status" value="1"/>
</dbReference>
<comment type="subcellular location">
    <subcellularLocation>
        <location evidence="1">Cell membrane</location>
        <topology evidence="1">Multi-pass membrane protein</topology>
    </subcellularLocation>
</comment>
<dbReference type="EMBL" id="PUFL01000009">
    <property type="protein sequence ID" value="TDG94889.1"/>
    <property type="molecule type" value="Genomic_DNA"/>
</dbReference>
<dbReference type="GO" id="GO:0005886">
    <property type="term" value="C:plasma membrane"/>
    <property type="evidence" value="ECO:0007669"/>
    <property type="project" value="UniProtKB-SubCell"/>
</dbReference>
<protein>
    <submittedName>
        <fullName evidence="8">Antimicrobial peptide ABC transporter permease protein</fullName>
    </submittedName>
</protein>
<organism evidence="8 10">
    <name type="scientific">Lentilactobacillus parakefiri</name>
    <dbReference type="NCBI Taxonomy" id="152332"/>
    <lineage>
        <taxon>Bacteria</taxon>
        <taxon>Bacillati</taxon>
        <taxon>Bacillota</taxon>
        <taxon>Bacilli</taxon>
        <taxon>Lactobacillales</taxon>
        <taxon>Lactobacillaceae</taxon>
        <taxon>Lentilactobacillus</taxon>
    </lineage>
</organism>
<dbReference type="EMBL" id="BDGB01000029">
    <property type="protein sequence ID" value="GAW71329.1"/>
    <property type="molecule type" value="Genomic_DNA"/>
</dbReference>
<dbReference type="PANTHER" id="PTHR30287:SF1">
    <property type="entry name" value="INNER MEMBRANE PROTEIN"/>
    <property type="match status" value="1"/>
</dbReference>
<feature type="domain" description="ABC3 transporter permease C-terminal" evidence="7">
    <location>
        <begin position="110"/>
        <end position="225"/>
    </location>
</feature>
<keyword evidence="11" id="KW-1185">Reference proteome</keyword>
<dbReference type="Proteomes" id="UP000214739">
    <property type="component" value="Unassembled WGS sequence"/>
</dbReference>
<dbReference type="AlphaFoldDB" id="A0A224VBV5"/>
<comment type="caution">
    <text evidence="8">The sequence shown here is derived from an EMBL/GenBank/DDBJ whole genome shotgun (WGS) entry which is preliminary data.</text>
</comment>
<evidence type="ECO:0000313" key="10">
    <source>
        <dbReference type="Proteomes" id="UP000214739"/>
    </source>
</evidence>
<keyword evidence="5 6" id="KW-0472">Membrane</keyword>
<keyword evidence="3 6" id="KW-0812">Transmembrane</keyword>
<sequence>MAQLSNLKVGDYLSIKRSNGQQYKVKIAGITEMYAGHSLYMNASYYNKVFHHAVQYNAQMLRLKNRSAKNINQVSRRLARQKASLTTVQSDDAKTTINNILSGLNHLVLIIIGAASMLEFVVLFTLTNINVSERIRELSTIKVLGFYPMEVVMYVYRETFILSLAGVLLGFVAGAWLHYYIMQTLPPDTAMASLTLLWTNLGTSGLMTLLFSIVVMAFMARKINRVDMLGALKSTN</sequence>
<accession>A0A224VBV5</accession>